<dbReference type="Gene3D" id="2.60.120.10">
    <property type="entry name" value="Jelly Rolls"/>
    <property type="match status" value="2"/>
</dbReference>
<dbReference type="GO" id="GO:0005952">
    <property type="term" value="C:cAMP-dependent protein kinase complex"/>
    <property type="evidence" value="ECO:0007669"/>
    <property type="project" value="InterPro"/>
</dbReference>
<feature type="region of interest" description="Disordered" evidence="1">
    <location>
        <begin position="476"/>
        <end position="540"/>
    </location>
</feature>
<dbReference type="PANTHER" id="PTHR11635:SF152">
    <property type="entry name" value="CAMP-DEPENDENT PROTEIN KINASE TYPE I REGULATORY SUBUNIT-RELATED"/>
    <property type="match status" value="1"/>
</dbReference>
<reference evidence="3" key="1">
    <citation type="submission" date="2021-01" db="EMBL/GenBank/DDBJ databases">
        <authorList>
            <person name="Corre E."/>
            <person name="Pelletier E."/>
            <person name="Niang G."/>
            <person name="Scheremetjew M."/>
            <person name="Finn R."/>
            <person name="Kale V."/>
            <person name="Holt S."/>
            <person name="Cochrane G."/>
            <person name="Meng A."/>
            <person name="Brown T."/>
            <person name="Cohen L."/>
        </authorList>
    </citation>
    <scope>NUCLEOTIDE SEQUENCE</scope>
    <source>
        <strain evidence="3">CCMP2877</strain>
    </source>
</reference>
<dbReference type="PANTHER" id="PTHR11635">
    <property type="entry name" value="CAMP-DEPENDENT PROTEIN KINASE REGULATORY CHAIN"/>
    <property type="match status" value="1"/>
</dbReference>
<dbReference type="SUPFAM" id="SSF51206">
    <property type="entry name" value="cAMP-binding domain-like"/>
    <property type="match status" value="2"/>
</dbReference>
<dbReference type="SMART" id="SM00100">
    <property type="entry name" value="cNMP"/>
    <property type="match status" value="2"/>
</dbReference>
<dbReference type="InterPro" id="IPR018490">
    <property type="entry name" value="cNMP-bd_dom_sf"/>
</dbReference>
<dbReference type="Pfam" id="PF00027">
    <property type="entry name" value="cNMP_binding"/>
    <property type="match status" value="2"/>
</dbReference>
<dbReference type="AlphaFoldDB" id="A0A7S1XIK1"/>
<dbReference type="CDD" id="cd00038">
    <property type="entry name" value="CAP_ED"/>
    <property type="match status" value="2"/>
</dbReference>
<feature type="compositionally biased region" description="Polar residues" evidence="1">
    <location>
        <begin position="518"/>
        <end position="530"/>
    </location>
</feature>
<dbReference type="PROSITE" id="PS50042">
    <property type="entry name" value="CNMP_BINDING_3"/>
    <property type="match status" value="2"/>
</dbReference>
<dbReference type="InterPro" id="IPR014710">
    <property type="entry name" value="RmlC-like_jellyroll"/>
</dbReference>
<dbReference type="EMBL" id="HBGJ01001597">
    <property type="protein sequence ID" value="CAD9242733.1"/>
    <property type="molecule type" value="Transcribed_RNA"/>
</dbReference>
<organism evidence="3">
    <name type="scientific">Phaeomonas parva</name>
    <dbReference type="NCBI Taxonomy" id="124430"/>
    <lineage>
        <taxon>Eukaryota</taxon>
        <taxon>Sar</taxon>
        <taxon>Stramenopiles</taxon>
        <taxon>Ochrophyta</taxon>
        <taxon>Pinguiophyceae</taxon>
        <taxon>Pinguiochrysidales</taxon>
        <taxon>Pinguiochrysidaceae</taxon>
        <taxon>Phaeomonas</taxon>
    </lineage>
</organism>
<feature type="compositionally biased region" description="Basic and acidic residues" evidence="1">
    <location>
        <begin position="476"/>
        <end position="485"/>
    </location>
</feature>
<protein>
    <recommendedName>
        <fullName evidence="2">Cyclic nucleotide-binding domain-containing protein</fullName>
    </recommendedName>
</protein>
<feature type="region of interest" description="Disordered" evidence="1">
    <location>
        <begin position="363"/>
        <end position="383"/>
    </location>
</feature>
<accession>A0A7S1XIK1</accession>
<feature type="domain" description="Cyclic nucleotide-binding" evidence="2">
    <location>
        <begin position="101"/>
        <end position="201"/>
    </location>
</feature>
<gene>
    <name evidence="3" type="ORF">PPAR1163_LOCUS1077</name>
</gene>
<dbReference type="InterPro" id="IPR000595">
    <property type="entry name" value="cNMP-bd_dom"/>
</dbReference>
<name>A0A7S1XIK1_9STRA</name>
<feature type="domain" description="Cyclic nucleotide-binding" evidence="2">
    <location>
        <begin position="225"/>
        <end position="334"/>
    </location>
</feature>
<evidence type="ECO:0000259" key="2">
    <source>
        <dbReference type="PROSITE" id="PS50042"/>
    </source>
</evidence>
<evidence type="ECO:0000313" key="3">
    <source>
        <dbReference type="EMBL" id="CAD9242733.1"/>
    </source>
</evidence>
<evidence type="ECO:0000256" key="1">
    <source>
        <dbReference type="SAM" id="MobiDB-lite"/>
    </source>
</evidence>
<dbReference type="GO" id="GO:0005829">
    <property type="term" value="C:cytosol"/>
    <property type="evidence" value="ECO:0007669"/>
    <property type="project" value="TreeGrafter"/>
</dbReference>
<proteinExistence type="predicted"/>
<dbReference type="InterPro" id="IPR050503">
    <property type="entry name" value="cAMP-dep_PK_reg_su-like"/>
</dbReference>
<sequence length="563" mass="63250">MDFSDLNEDLPDPGWAEDERVFLMLFVRRWMNTIKGDEQRKLAGAWSRWTKELKAFQLEKKKAEAADAADRGKAAFLASAPGERSAEQLDLICNWLSHVKAFKHLEDAQRRPAFDRIQYVQYAPGDAIVSIGEDSTFMCILADGQVKVEVKAEDDTCIEYDMSPGTYFGELGLLDDSPRKATCVATTDASCFVISRELFNEHFRSHYASLNTLPEKMKAIKDNNLFPNARDEDITKIAYSCEVRDLPHRRVMAVQGDEAKIVYLLLTGEVSVTNLAEIEEGFKKHEIELSRFGPGSLFGDVEAMTDEATYACQAKCIGRCRVLELDRGVLKRFVETQERRRGFENHIRREATTKKRFRDQRIRKETKRMQRQRRRSLNYKPVGSLPEVGKEVTRIDTPFKNDGFLRLRAPAKEFSLGLPTIGQSVAREIHDVNALPAFTSPPKRDVRRRSSYSMLQDIVQDPNTITNGLLKRERSSFNGAPRRDSFGGLPALSPDSVRSRRASSDSVRSRRASGRSPATPSGNTSLNGSRRPSLRGNGIGSPVAGVEHIIAVTQKAMQEAGVA</sequence>
<feature type="compositionally biased region" description="Basic residues" evidence="1">
    <location>
        <begin position="364"/>
        <end position="377"/>
    </location>
</feature>